<proteinExistence type="predicted"/>
<accession>I3X6F9</accession>
<dbReference type="HOGENOM" id="CLU_1053240_0_0_5"/>
<sequence>MALTQIQQEIMASIAKNRSDTSYIAGGLVLNANWPRISDDIDIFHDTDEEIGSAADKDIETLKADSFVVVKDIDVYGCVEATVMRGGDRTLVQWMSETRTRFFPLIRDEEWGARLHRADLAVNKVLAASTRTKPRDFVDLLMIDAHMCRLGPLVMAASGKPPNYSPLRSIDEIRRRGLSVRADEYTTVRGLPEDWTAEIIRDELVRTLDRAESYVRNAPPDLVGILALNAHGVPVEVYDLSTDGIEYRRSTTEHEVVPDLPETPADWS</sequence>
<dbReference type="Proteomes" id="UP000006180">
    <property type="component" value="Chromosome"/>
</dbReference>
<evidence type="ECO:0000313" key="1">
    <source>
        <dbReference type="EMBL" id="AFL51465.1"/>
    </source>
</evidence>
<protein>
    <submittedName>
        <fullName evidence="1">Uncharacterized protein</fullName>
    </submittedName>
</protein>
<reference evidence="1 2" key="1">
    <citation type="journal article" date="2012" name="J. Bacteriol.">
        <title>Complete genome sequence of the broad-host-range strain Sinorhizobium fredii USDA257.</title>
        <authorList>
            <person name="Schuldes J."/>
            <person name="Rodriguez Orbegoso M."/>
            <person name="Schmeisser C."/>
            <person name="Krishnan H.B."/>
            <person name="Daniel R."/>
            <person name="Streit W.R."/>
        </authorList>
    </citation>
    <scope>NUCLEOTIDE SEQUENCE [LARGE SCALE GENOMIC DNA]</scope>
    <source>
        <strain evidence="1 2">USDA 257</strain>
    </source>
</reference>
<dbReference type="AlphaFoldDB" id="I3X6F9"/>
<gene>
    <name evidence="1" type="ORF">USDA257_c28940</name>
</gene>
<organism evidence="1 2">
    <name type="scientific">Sinorhizobium fredii (strain USDA 257)</name>
    <dbReference type="NCBI Taxonomy" id="1185652"/>
    <lineage>
        <taxon>Bacteria</taxon>
        <taxon>Pseudomonadati</taxon>
        <taxon>Pseudomonadota</taxon>
        <taxon>Alphaproteobacteria</taxon>
        <taxon>Hyphomicrobiales</taxon>
        <taxon>Rhizobiaceae</taxon>
        <taxon>Sinorhizobium/Ensifer group</taxon>
        <taxon>Sinorhizobium</taxon>
    </lineage>
</organism>
<name>I3X6F9_SINF2</name>
<dbReference type="eggNOG" id="ENOG5030ZXW">
    <property type="taxonomic scope" value="Bacteria"/>
</dbReference>
<dbReference type="EMBL" id="CP003563">
    <property type="protein sequence ID" value="AFL51465.1"/>
    <property type="molecule type" value="Genomic_DNA"/>
</dbReference>
<dbReference type="RefSeq" id="WP_014763627.1">
    <property type="nucleotide sequence ID" value="NC_018000.1"/>
</dbReference>
<dbReference type="KEGG" id="sfd:USDA257_c28940"/>
<evidence type="ECO:0000313" key="2">
    <source>
        <dbReference type="Proteomes" id="UP000006180"/>
    </source>
</evidence>